<dbReference type="InterPro" id="IPR004408">
    <property type="entry name" value="Biotin_CoA_COase_ligase"/>
</dbReference>
<dbReference type="GO" id="GO:0004077">
    <property type="term" value="F:biotin--[biotin carboxyl-carrier protein] ligase activity"/>
    <property type="evidence" value="ECO:0007669"/>
    <property type="project" value="InterPro"/>
</dbReference>
<feature type="domain" description="BPL/LPL catalytic" evidence="4">
    <location>
        <begin position="1"/>
        <end position="183"/>
    </location>
</feature>
<dbReference type="InterPro" id="IPR003142">
    <property type="entry name" value="BPL_C"/>
</dbReference>
<dbReference type="Pfam" id="PF03099">
    <property type="entry name" value="BPL_LplA_LipB"/>
    <property type="match status" value="1"/>
</dbReference>
<keyword evidence="3" id="KW-0067">ATP-binding</keyword>
<dbReference type="RefSeq" id="WP_056933243.1">
    <property type="nucleotide sequence ID" value="NZ_CP013050.1"/>
</dbReference>
<keyword evidence="1 5" id="KW-0436">Ligase</keyword>
<dbReference type="NCBIfam" id="TIGR00121">
    <property type="entry name" value="birA_ligase"/>
    <property type="match status" value="1"/>
</dbReference>
<dbReference type="InterPro" id="IPR045864">
    <property type="entry name" value="aa-tRNA-synth_II/BPL/LPL"/>
</dbReference>
<dbReference type="NCBIfam" id="NF006206">
    <property type="entry name" value="PRK08330.1"/>
    <property type="match status" value="1"/>
</dbReference>
<protein>
    <submittedName>
        <fullName evidence="5">Biotin-protein ligase</fullName>
    </submittedName>
</protein>
<dbReference type="PATRIC" id="fig|55802.8.peg.336"/>
<reference evidence="5 6" key="1">
    <citation type="journal article" date="2016" name="Genome Announc.">
        <title>Complete genome sequence of the hyperthermophilic and piezophilic archaeon Thermococcus barophilus Ch5, capable of growth at the expense of hydrogenogenesis from carbon monoxide and formate.</title>
        <authorList>
            <person name="Oger P."/>
            <person name="Sokolova T.G."/>
            <person name="Kozhevnikova D.A."/>
            <person name="Taranov E.A."/>
            <person name="Vannier P."/>
            <person name="Lee H.S."/>
            <person name="Kwon K.K."/>
            <person name="Kang S.G."/>
            <person name="Lee J.H."/>
            <person name="Bonch-Osmolovskaya E.A."/>
            <person name="Lebedinsky A.V."/>
        </authorList>
    </citation>
    <scope>NUCLEOTIDE SEQUENCE [LARGE SCALE GENOMIC DNA]</scope>
    <source>
        <strain evidence="6">Ch5</strain>
    </source>
</reference>
<dbReference type="Proteomes" id="UP000066042">
    <property type="component" value="Chromosome"/>
</dbReference>
<dbReference type="GeneID" id="26135633"/>
<evidence type="ECO:0000313" key="6">
    <source>
        <dbReference type="Proteomes" id="UP000066042"/>
    </source>
</evidence>
<dbReference type="STRING" id="55802.TBCH5v1_0341"/>
<dbReference type="GO" id="GO:0005524">
    <property type="term" value="F:ATP binding"/>
    <property type="evidence" value="ECO:0007669"/>
    <property type="project" value="UniProtKB-KW"/>
</dbReference>
<dbReference type="Gene3D" id="2.30.30.100">
    <property type="match status" value="1"/>
</dbReference>
<keyword evidence="2" id="KW-0547">Nucleotide-binding</keyword>
<name>A0A0S1X945_THEBA</name>
<sequence length="249" mass="27819">MLNLNTKIIGRKIIYIQEVDSTNELAKEIAPQEKEGTVVVADIQRRGKGRKLRSWVSPKGGLWMSVILKPNVHPVHATKLVFVSALAVVETLAEFGIEGKIKWPNDVLVNGKKICGILSEGKYSMESVEYMVLGIGLNVNNEIPVDLLDVAISMKDVLGFRVPLVEVFRNLLERLDKWYLRYLDGQYSLILEEWKAYSAVIGKEVRIVGDNEEIIGTAVDVSDDGSLIIALKDGTLKKIYYGDVSLRFS</sequence>
<gene>
    <name evidence="5" type="ORF">TBCH5v1_0341</name>
</gene>
<dbReference type="SUPFAM" id="SSF50037">
    <property type="entry name" value="C-terminal domain of transcriptional repressors"/>
    <property type="match status" value="1"/>
</dbReference>
<dbReference type="AlphaFoldDB" id="A0A0S1X945"/>
<dbReference type="PANTHER" id="PTHR12835">
    <property type="entry name" value="BIOTIN PROTEIN LIGASE"/>
    <property type="match status" value="1"/>
</dbReference>
<dbReference type="PROSITE" id="PS51733">
    <property type="entry name" value="BPL_LPL_CATALYTIC"/>
    <property type="match status" value="1"/>
</dbReference>
<evidence type="ECO:0000256" key="3">
    <source>
        <dbReference type="ARBA" id="ARBA00022840"/>
    </source>
</evidence>
<dbReference type="InterPro" id="IPR004143">
    <property type="entry name" value="BPL_LPL_catalytic"/>
</dbReference>
<dbReference type="Pfam" id="PF02237">
    <property type="entry name" value="BPL_C"/>
    <property type="match status" value="1"/>
</dbReference>
<dbReference type="InterPro" id="IPR008988">
    <property type="entry name" value="Transcriptional_repressor_C"/>
</dbReference>
<evidence type="ECO:0000256" key="2">
    <source>
        <dbReference type="ARBA" id="ARBA00022741"/>
    </source>
</evidence>
<evidence type="ECO:0000259" key="4">
    <source>
        <dbReference type="PROSITE" id="PS51733"/>
    </source>
</evidence>
<dbReference type="PANTHER" id="PTHR12835:SF5">
    <property type="entry name" value="BIOTIN--PROTEIN LIGASE"/>
    <property type="match status" value="1"/>
</dbReference>
<evidence type="ECO:0000313" key="5">
    <source>
        <dbReference type="EMBL" id="ALM74317.1"/>
    </source>
</evidence>
<dbReference type="SUPFAM" id="SSF55681">
    <property type="entry name" value="Class II aaRS and biotin synthetases"/>
    <property type="match status" value="1"/>
</dbReference>
<evidence type="ECO:0000256" key="1">
    <source>
        <dbReference type="ARBA" id="ARBA00022598"/>
    </source>
</evidence>
<dbReference type="GO" id="GO:0005737">
    <property type="term" value="C:cytoplasm"/>
    <property type="evidence" value="ECO:0007669"/>
    <property type="project" value="TreeGrafter"/>
</dbReference>
<organism evidence="5 6">
    <name type="scientific">Thermococcus barophilus</name>
    <dbReference type="NCBI Taxonomy" id="55802"/>
    <lineage>
        <taxon>Archaea</taxon>
        <taxon>Methanobacteriati</taxon>
        <taxon>Methanobacteriota</taxon>
        <taxon>Thermococci</taxon>
        <taxon>Thermococcales</taxon>
        <taxon>Thermococcaceae</taxon>
        <taxon>Thermococcus</taxon>
    </lineage>
</organism>
<dbReference type="Gene3D" id="3.30.930.10">
    <property type="entry name" value="Bira Bifunctional Protein, Domain 2"/>
    <property type="match status" value="1"/>
</dbReference>
<dbReference type="CDD" id="cd16442">
    <property type="entry name" value="BPL"/>
    <property type="match status" value="1"/>
</dbReference>
<proteinExistence type="predicted"/>
<dbReference type="EMBL" id="CP013050">
    <property type="protein sequence ID" value="ALM74317.1"/>
    <property type="molecule type" value="Genomic_DNA"/>
</dbReference>
<accession>A0A0S1X945</accession>